<evidence type="ECO:0000313" key="13">
    <source>
        <dbReference type="EMBL" id="ADV46244.1"/>
    </source>
</evidence>
<dbReference type="EMBL" id="CP002452">
    <property type="protein sequence ID" value="ADV46244.1"/>
    <property type="molecule type" value="Genomic_DNA"/>
</dbReference>
<evidence type="ECO:0000256" key="10">
    <source>
        <dbReference type="HAMAP-Rule" id="MF_00685"/>
    </source>
</evidence>
<feature type="active site" description="Proton donor" evidence="10 11">
    <location>
        <position position="366"/>
    </location>
</feature>
<dbReference type="InterPro" id="IPR044143">
    <property type="entry name" value="GlgB_N_E_set_prok"/>
</dbReference>
<dbReference type="Proteomes" id="UP000008633">
    <property type="component" value="Chromosome"/>
</dbReference>
<keyword evidence="7 10" id="KW-0808">Transferase</keyword>
<keyword evidence="5 10" id="KW-0321">Glycogen metabolism</keyword>
<dbReference type="SMART" id="SM00642">
    <property type="entry name" value="Aamy"/>
    <property type="match status" value="1"/>
</dbReference>
<dbReference type="Pfam" id="PF02806">
    <property type="entry name" value="Alpha-amylase_C"/>
    <property type="match status" value="1"/>
</dbReference>
<dbReference type="OrthoDB" id="9800174at2"/>
<dbReference type="UniPathway" id="UPA00164"/>
<dbReference type="STRING" id="749222.Nitsa_0985"/>
<dbReference type="NCBIfam" id="NF003811">
    <property type="entry name" value="PRK05402.1"/>
    <property type="match status" value="1"/>
</dbReference>
<dbReference type="Pfam" id="PF02922">
    <property type="entry name" value="CBM_48"/>
    <property type="match status" value="1"/>
</dbReference>
<proteinExistence type="inferred from homology"/>
<evidence type="ECO:0000256" key="11">
    <source>
        <dbReference type="PIRSR" id="PIRSR000463-1"/>
    </source>
</evidence>
<keyword evidence="14" id="KW-1185">Reference proteome</keyword>
<accession>E6X3G7</accession>
<dbReference type="NCBIfam" id="TIGR01515">
    <property type="entry name" value="branching_enzym"/>
    <property type="match status" value="1"/>
</dbReference>
<dbReference type="InterPro" id="IPR013780">
    <property type="entry name" value="Glyco_hydro_b"/>
</dbReference>
<evidence type="ECO:0000256" key="9">
    <source>
        <dbReference type="ARBA" id="ARBA00023277"/>
    </source>
</evidence>
<dbReference type="InterPro" id="IPR006048">
    <property type="entry name" value="A-amylase/branching_C"/>
</dbReference>
<dbReference type="SUPFAM" id="SSF81296">
    <property type="entry name" value="E set domains"/>
    <property type="match status" value="1"/>
</dbReference>
<dbReference type="GO" id="GO:0043169">
    <property type="term" value="F:cation binding"/>
    <property type="evidence" value="ECO:0007669"/>
    <property type="project" value="InterPro"/>
</dbReference>
<dbReference type="GO" id="GO:0003844">
    <property type="term" value="F:1,4-alpha-glucan branching enzyme activity"/>
    <property type="evidence" value="ECO:0007669"/>
    <property type="project" value="UniProtKB-UniRule"/>
</dbReference>
<dbReference type="eggNOG" id="COG0296">
    <property type="taxonomic scope" value="Bacteria"/>
</dbReference>
<feature type="domain" description="Glycosyl hydrolase family 13 catalytic" evidence="12">
    <location>
        <begin position="156"/>
        <end position="542"/>
    </location>
</feature>
<feature type="active site" description="Nucleophile" evidence="10 11">
    <location>
        <position position="313"/>
    </location>
</feature>
<dbReference type="Gene3D" id="3.20.20.80">
    <property type="entry name" value="Glycosidases"/>
    <property type="match status" value="1"/>
</dbReference>
<evidence type="ECO:0000256" key="2">
    <source>
        <dbReference type="ARBA" id="ARBA00002953"/>
    </source>
</evidence>
<dbReference type="FunFam" id="3.20.20.80:FF:000003">
    <property type="entry name" value="1,4-alpha-glucan branching enzyme GlgB"/>
    <property type="match status" value="1"/>
</dbReference>
<keyword evidence="8 10" id="KW-0320">Glycogen biosynthesis</keyword>
<dbReference type="SUPFAM" id="SSF51011">
    <property type="entry name" value="Glycosyl hydrolase domain"/>
    <property type="match status" value="1"/>
</dbReference>
<evidence type="ECO:0000313" key="14">
    <source>
        <dbReference type="Proteomes" id="UP000008633"/>
    </source>
</evidence>
<dbReference type="HAMAP" id="MF_00685">
    <property type="entry name" value="GlgB"/>
    <property type="match status" value="1"/>
</dbReference>
<comment type="subunit">
    <text evidence="10">Monomer.</text>
</comment>
<dbReference type="CDD" id="cd11322">
    <property type="entry name" value="AmyAc_Glg_BE"/>
    <property type="match status" value="1"/>
</dbReference>
<reference evidence="14" key="2">
    <citation type="submission" date="2011-01" db="EMBL/GenBank/DDBJ databases">
        <title>The complete genome of Nitratifractor salsuginis DSM 16511.</title>
        <authorList>
            <consortium name="US DOE Joint Genome Institute (JGI-PGF)"/>
            <person name="Lucas S."/>
            <person name="Copeland A."/>
            <person name="Lapidus A."/>
            <person name="Bruce D."/>
            <person name="Goodwin L."/>
            <person name="Pitluck S."/>
            <person name="Kyrpides N."/>
            <person name="Mavromatis K."/>
            <person name="Ivanova N."/>
            <person name="Mikhailova N."/>
            <person name="Zeytun A."/>
            <person name="Detter J.C."/>
            <person name="Tapia R."/>
            <person name="Han C."/>
            <person name="Land M."/>
            <person name="Hauser L."/>
            <person name="Markowitz V."/>
            <person name="Cheng J.-F."/>
            <person name="Hugenholtz P."/>
            <person name="Woyke T."/>
            <person name="Wu D."/>
            <person name="Tindall B."/>
            <person name="Schuetze A."/>
            <person name="Brambilla E."/>
            <person name="Klenk H.-P."/>
            <person name="Eisen J.A."/>
        </authorList>
    </citation>
    <scope>NUCLEOTIDE SEQUENCE [LARGE SCALE GENOMIC DNA]</scope>
    <source>
        <strain evidence="14">DSM 16511 / JCM 12458 / E9I37-1</strain>
    </source>
</reference>
<evidence type="ECO:0000256" key="6">
    <source>
        <dbReference type="ARBA" id="ARBA00022676"/>
    </source>
</evidence>
<dbReference type="EC" id="2.4.1.18" evidence="10"/>
<dbReference type="SUPFAM" id="SSF51445">
    <property type="entry name" value="(Trans)glycosidases"/>
    <property type="match status" value="1"/>
</dbReference>
<dbReference type="InterPro" id="IPR006047">
    <property type="entry name" value="GH13_cat_dom"/>
</dbReference>
<comment type="function">
    <text evidence="2 10">Catalyzes the formation of the alpha-1,6-glucosidic linkages in glycogen by scission of a 1,4-alpha-linked oligosaccharide from growing alpha-1,4-glucan chains and the subsequent attachment of the oligosaccharide to the alpha-1,6 position.</text>
</comment>
<dbReference type="Gene3D" id="2.60.40.10">
    <property type="entry name" value="Immunoglobulins"/>
    <property type="match status" value="1"/>
</dbReference>
<dbReference type="FunFam" id="2.60.40.10:FF:000169">
    <property type="entry name" value="1,4-alpha-glucan branching enzyme GlgB"/>
    <property type="match status" value="1"/>
</dbReference>
<dbReference type="NCBIfam" id="NF008967">
    <property type="entry name" value="PRK12313.1"/>
    <property type="match status" value="1"/>
</dbReference>
<gene>
    <name evidence="10" type="primary">glgB</name>
    <name evidence="13" type="ordered locus">Nitsa_0985</name>
</gene>
<evidence type="ECO:0000256" key="1">
    <source>
        <dbReference type="ARBA" id="ARBA00000826"/>
    </source>
</evidence>
<dbReference type="PANTHER" id="PTHR43651:SF3">
    <property type="entry name" value="1,4-ALPHA-GLUCAN-BRANCHING ENZYME"/>
    <property type="match status" value="1"/>
</dbReference>
<dbReference type="GO" id="GO:0004553">
    <property type="term" value="F:hydrolase activity, hydrolyzing O-glycosyl compounds"/>
    <property type="evidence" value="ECO:0007669"/>
    <property type="project" value="InterPro"/>
</dbReference>
<dbReference type="PANTHER" id="PTHR43651">
    <property type="entry name" value="1,4-ALPHA-GLUCAN-BRANCHING ENZYME"/>
    <property type="match status" value="1"/>
</dbReference>
<comment type="pathway">
    <text evidence="3 10">Glycan biosynthesis; glycogen biosynthesis.</text>
</comment>
<evidence type="ECO:0000256" key="3">
    <source>
        <dbReference type="ARBA" id="ARBA00004964"/>
    </source>
</evidence>
<evidence type="ECO:0000256" key="7">
    <source>
        <dbReference type="ARBA" id="ARBA00022679"/>
    </source>
</evidence>
<dbReference type="InterPro" id="IPR004193">
    <property type="entry name" value="Glyco_hydro_13_N"/>
</dbReference>
<evidence type="ECO:0000256" key="5">
    <source>
        <dbReference type="ARBA" id="ARBA00022600"/>
    </source>
</evidence>
<comment type="catalytic activity">
    <reaction evidence="1 10">
        <text>Transfers a segment of a (1-&gt;4)-alpha-D-glucan chain to a primary hydroxy group in a similar glucan chain.</text>
        <dbReference type="EC" id="2.4.1.18"/>
    </reaction>
</comment>
<evidence type="ECO:0000259" key="12">
    <source>
        <dbReference type="SMART" id="SM00642"/>
    </source>
</evidence>
<keyword evidence="9 10" id="KW-0119">Carbohydrate metabolism</keyword>
<dbReference type="InterPro" id="IPR037439">
    <property type="entry name" value="Branching_enzy"/>
</dbReference>
<keyword evidence="6 10" id="KW-0328">Glycosyltransferase</keyword>
<sequence length="637" mass="73813">MIHYDVTRFTETDIYLFREGTHTKLYEKFGAHFMEREGTEGVYFAVWAPHAKRVSVVGDFNHYDPRTHSLKKREDGSGIWEGFIESISQGVTYKYHIRTPYDTELYKADPFAFATERPPNSASKVWCLEGYLWEDEAWMEQRAKSSLHQAPMNIYEVHLGSWRRHLDGSYLSYEEAAEALAEYLTEMNYTHVELMPITEYPFKGSWGYQVSGYFAPTARFGTPQECMALVDRLHAAGIGVIMDWVPSHFVTDGHGLIAFDGTALYEYEDPRKGYHPEWKSAVFDYGKGEVRSFLISSAHFWLDYYHIDGIRVDAVASMLYLDYARKEGEWVPNIHGGNENLEAIEFLRMLNASCYADFPGIAMIAEESTAFPGVTRPVDAGGLGFGFKWNMGWMHDTLKYFKTDPLFRKYHHNRITFSMWYAYDENFILPLSHDEVVHMKGSLLNKMPGDTNQKFANLRALFGYMISHPGKKLLFMGGEIGQWKEWDYEDQLEWYLLENPLHAGLQSMLATLDRLYREHPALYAWDEKREGFEWINERDAERSVLSYLRRGPGEEILVVCNFADARHEGYLLPLPETSEWEPLFSTQDPQWQGWEAPPSETLQSRPEACCGREHSLRLDLPALGVLYFRRASTGEDR</sequence>
<evidence type="ECO:0000256" key="8">
    <source>
        <dbReference type="ARBA" id="ARBA00023056"/>
    </source>
</evidence>
<dbReference type="RefSeq" id="WP_013553938.1">
    <property type="nucleotide sequence ID" value="NC_014935.1"/>
</dbReference>
<dbReference type="Pfam" id="PF00128">
    <property type="entry name" value="Alpha-amylase"/>
    <property type="match status" value="1"/>
</dbReference>
<dbReference type="GO" id="GO:0005829">
    <property type="term" value="C:cytosol"/>
    <property type="evidence" value="ECO:0007669"/>
    <property type="project" value="TreeGrafter"/>
</dbReference>
<dbReference type="HOGENOM" id="CLU_004245_3_2_7"/>
<dbReference type="InterPro" id="IPR013783">
    <property type="entry name" value="Ig-like_fold"/>
</dbReference>
<protein>
    <recommendedName>
        <fullName evidence="10">1,4-alpha-glucan branching enzyme GlgB</fullName>
        <ecNumber evidence="10">2.4.1.18</ecNumber>
    </recommendedName>
    <alternativeName>
        <fullName evidence="10">1,4-alpha-D-glucan:1,4-alpha-D-glucan 6-glucosyl-transferase</fullName>
    </alternativeName>
    <alternativeName>
        <fullName evidence="10">Alpha-(1-&gt;4)-glucan branching enzyme</fullName>
    </alternativeName>
    <alternativeName>
        <fullName evidence="10">Glycogen branching enzyme</fullName>
        <shortName evidence="10">BE</shortName>
    </alternativeName>
</protein>
<dbReference type="KEGG" id="nsa:Nitsa_0985"/>
<dbReference type="InterPro" id="IPR017853">
    <property type="entry name" value="GH"/>
</dbReference>
<dbReference type="PIRSF" id="PIRSF000463">
    <property type="entry name" value="GlgB"/>
    <property type="match status" value="1"/>
</dbReference>
<dbReference type="GO" id="GO:0005978">
    <property type="term" value="P:glycogen biosynthetic process"/>
    <property type="evidence" value="ECO:0007669"/>
    <property type="project" value="UniProtKB-UniRule"/>
</dbReference>
<dbReference type="InterPro" id="IPR006407">
    <property type="entry name" value="GlgB"/>
</dbReference>
<evidence type="ECO:0000256" key="4">
    <source>
        <dbReference type="ARBA" id="ARBA00009000"/>
    </source>
</evidence>
<dbReference type="Gene3D" id="2.60.40.1180">
    <property type="entry name" value="Golgi alpha-mannosidase II"/>
    <property type="match status" value="1"/>
</dbReference>
<reference evidence="13 14" key="1">
    <citation type="journal article" date="2011" name="Stand. Genomic Sci.">
        <title>Complete genome sequence of Nitratifractor salsuginis type strain (E9I37-1).</title>
        <authorList>
            <person name="Anderson I."/>
            <person name="Sikorski J."/>
            <person name="Zeytun A."/>
            <person name="Nolan M."/>
            <person name="Lapidus A."/>
            <person name="Lucas S."/>
            <person name="Hammon N."/>
            <person name="Deshpande S."/>
            <person name="Cheng J.F."/>
            <person name="Tapia R."/>
            <person name="Han C."/>
            <person name="Goodwin L."/>
            <person name="Pitluck S."/>
            <person name="Liolios K."/>
            <person name="Pagani I."/>
            <person name="Ivanova N."/>
            <person name="Huntemann M."/>
            <person name="Mavromatis K."/>
            <person name="Ovchinikova G."/>
            <person name="Pati A."/>
            <person name="Chen A."/>
            <person name="Palaniappan K."/>
            <person name="Land M."/>
            <person name="Hauser L."/>
            <person name="Brambilla E.M."/>
            <person name="Ngatchou-Djao O.D."/>
            <person name="Rohde M."/>
            <person name="Tindall B.J."/>
            <person name="Goker M."/>
            <person name="Detter J.C."/>
            <person name="Woyke T."/>
            <person name="Bristow J."/>
            <person name="Eisen J.A."/>
            <person name="Markowitz V."/>
            <person name="Hugenholtz P."/>
            <person name="Klenk H.P."/>
            <person name="Kyrpides N.C."/>
        </authorList>
    </citation>
    <scope>NUCLEOTIDE SEQUENCE [LARGE SCALE GENOMIC DNA]</scope>
    <source>
        <strain evidence="14">DSM 16511 / JCM 12458 / E9I37-1</strain>
    </source>
</reference>
<dbReference type="CDD" id="cd02855">
    <property type="entry name" value="E_set_GBE_prok_N"/>
    <property type="match status" value="1"/>
</dbReference>
<organism evidence="13 14">
    <name type="scientific">Nitratifractor salsuginis (strain DSM 16511 / JCM 12458 / E9I37-1)</name>
    <dbReference type="NCBI Taxonomy" id="749222"/>
    <lineage>
        <taxon>Bacteria</taxon>
        <taxon>Pseudomonadati</taxon>
        <taxon>Campylobacterota</taxon>
        <taxon>Epsilonproteobacteria</taxon>
        <taxon>Campylobacterales</taxon>
        <taxon>Sulfurovaceae</taxon>
        <taxon>Nitratifractor</taxon>
    </lineage>
</organism>
<dbReference type="AlphaFoldDB" id="E6X3G7"/>
<comment type="similarity">
    <text evidence="4 10">Belongs to the glycosyl hydrolase 13 family. GlgB subfamily.</text>
</comment>
<dbReference type="InterPro" id="IPR014756">
    <property type="entry name" value="Ig_E-set"/>
</dbReference>
<name>E6X3G7_NITSE</name>